<dbReference type="EMBL" id="UINC01053853">
    <property type="protein sequence ID" value="SVB70877.1"/>
    <property type="molecule type" value="Genomic_DNA"/>
</dbReference>
<reference evidence="6" key="1">
    <citation type="submission" date="2018-05" db="EMBL/GenBank/DDBJ databases">
        <authorList>
            <person name="Lanie J.A."/>
            <person name="Ng W.-L."/>
            <person name="Kazmierczak K.M."/>
            <person name="Andrzejewski T.M."/>
            <person name="Davidsen T.M."/>
            <person name="Wayne K.J."/>
            <person name="Tettelin H."/>
            <person name="Glass J.I."/>
            <person name="Rusch D."/>
            <person name="Podicherti R."/>
            <person name="Tsui H.-C.T."/>
            <person name="Winkler M.E."/>
        </authorList>
    </citation>
    <scope>NUCLEOTIDE SEQUENCE</scope>
</reference>
<keyword evidence="4" id="KW-0560">Oxidoreductase</keyword>
<evidence type="ECO:0000256" key="2">
    <source>
        <dbReference type="ARBA" id="ARBA00022723"/>
    </source>
</evidence>
<keyword evidence="2" id="KW-0479">Metal-binding</keyword>
<dbReference type="GO" id="GO:0005737">
    <property type="term" value="C:cytoplasm"/>
    <property type="evidence" value="ECO:0007669"/>
    <property type="project" value="TreeGrafter"/>
</dbReference>
<protein>
    <recommendedName>
        <fullName evidence="5">Alcohol dehydrogenase-like N-terminal domain-containing protein</fullName>
    </recommendedName>
</protein>
<dbReference type="SUPFAM" id="SSF50129">
    <property type="entry name" value="GroES-like"/>
    <property type="match status" value="1"/>
</dbReference>
<evidence type="ECO:0000256" key="3">
    <source>
        <dbReference type="ARBA" id="ARBA00022833"/>
    </source>
</evidence>
<dbReference type="Pfam" id="PF08240">
    <property type="entry name" value="ADH_N"/>
    <property type="match status" value="1"/>
</dbReference>
<accession>A0A382G8J1</accession>
<evidence type="ECO:0000256" key="4">
    <source>
        <dbReference type="ARBA" id="ARBA00023002"/>
    </source>
</evidence>
<name>A0A382G8J1_9ZZZZ</name>
<evidence type="ECO:0000256" key="1">
    <source>
        <dbReference type="ARBA" id="ARBA00001947"/>
    </source>
</evidence>
<feature type="non-terminal residue" evidence="6">
    <location>
        <position position="62"/>
    </location>
</feature>
<gene>
    <name evidence="6" type="ORF">METZ01_LOCUS223731</name>
</gene>
<evidence type="ECO:0000313" key="6">
    <source>
        <dbReference type="EMBL" id="SVB70877.1"/>
    </source>
</evidence>
<feature type="domain" description="Alcohol dehydrogenase-like N-terminal" evidence="5">
    <location>
        <begin position="28"/>
        <end position="62"/>
    </location>
</feature>
<dbReference type="AlphaFoldDB" id="A0A382G8J1"/>
<dbReference type="GO" id="GO:0046872">
    <property type="term" value="F:metal ion binding"/>
    <property type="evidence" value="ECO:0007669"/>
    <property type="project" value="UniProtKB-KW"/>
</dbReference>
<dbReference type="Gene3D" id="3.90.180.10">
    <property type="entry name" value="Medium-chain alcohol dehydrogenases, catalytic domain"/>
    <property type="match status" value="1"/>
</dbReference>
<dbReference type="InterPro" id="IPR011032">
    <property type="entry name" value="GroES-like_sf"/>
</dbReference>
<dbReference type="GO" id="GO:0004022">
    <property type="term" value="F:alcohol dehydrogenase (NAD+) activity"/>
    <property type="evidence" value="ECO:0007669"/>
    <property type="project" value="TreeGrafter"/>
</dbReference>
<organism evidence="6">
    <name type="scientific">marine metagenome</name>
    <dbReference type="NCBI Taxonomy" id="408172"/>
    <lineage>
        <taxon>unclassified sequences</taxon>
        <taxon>metagenomes</taxon>
        <taxon>ecological metagenomes</taxon>
    </lineage>
</organism>
<dbReference type="InterPro" id="IPR013154">
    <property type="entry name" value="ADH-like_N"/>
</dbReference>
<proteinExistence type="predicted"/>
<dbReference type="PANTHER" id="PTHR42940">
    <property type="entry name" value="ALCOHOL DEHYDROGENASE 1-RELATED"/>
    <property type="match status" value="1"/>
</dbReference>
<evidence type="ECO:0000259" key="5">
    <source>
        <dbReference type="Pfam" id="PF08240"/>
    </source>
</evidence>
<dbReference type="PANTHER" id="PTHR42940:SF8">
    <property type="entry name" value="VACUOLAR PROTEIN SORTING-ASSOCIATED PROTEIN 11"/>
    <property type="match status" value="1"/>
</dbReference>
<keyword evidence="3" id="KW-0862">Zinc</keyword>
<comment type="cofactor">
    <cofactor evidence="1">
        <name>Zn(2+)</name>
        <dbReference type="ChEBI" id="CHEBI:29105"/>
    </cofactor>
</comment>
<sequence>MPHQVNGIVATAKGAEVSLQSILVPDPGPGEALIRVKACGVCHTDLHYREGAINDEFPFLLG</sequence>